<protein>
    <recommendedName>
        <fullName evidence="3">Cyclin N-terminal domain-containing protein</fullName>
    </recommendedName>
</protein>
<evidence type="ECO:0000313" key="5">
    <source>
        <dbReference type="Proteomes" id="UP000187203"/>
    </source>
</evidence>
<keyword evidence="2" id="KW-0131">Cell cycle</keyword>
<dbReference type="InterPro" id="IPR006671">
    <property type="entry name" value="Cyclin_N"/>
</dbReference>
<dbReference type="Gene3D" id="1.10.472.10">
    <property type="entry name" value="Cyclin-like"/>
    <property type="match status" value="1"/>
</dbReference>
<proteinExistence type="predicted"/>
<dbReference type="Pfam" id="PF00134">
    <property type="entry name" value="Cyclin_N"/>
    <property type="match status" value="1"/>
</dbReference>
<accession>A0A1R3KET7</accession>
<dbReference type="EMBL" id="AWUE01013934">
    <property type="protein sequence ID" value="OMP05596.1"/>
    <property type="molecule type" value="Genomic_DNA"/>
</dbReference>
<dbReference type="PANTHER" id="PTHR10177">
    <property type="entry name" value="CYCLINS"/>
    <property type="match status" value="1"/>
</dbReference>
<evidence type="ECO:0000256" key="2">
    <source>
        <dbReference type="ARBA" id="ARBA00023306"/>
    </source>
</evidence>
<keyword evidence="1" id="KW-0132">Cell division</keyword>
<dbReference type="Proteomes" id="UP000187203">
    <property type="component" value="Unassembled WGS sequence"/>
</dbReference>
<organism evidence="4 5">
    <name type="scientific">Corchorus olitorius</name>
    <dbReference type="NCBI Taxonomy" id="93759"/>
    <lineage>
        <taxon>Eukaryota</taxon>
        <taxon>Viridiplantae</taxon>
        <taxon>Streptophyta</taxon>
        <taxon>Embryophyta</taxon>
        <taxon>Tracheophyta</taxon>
        <taxon>Spermatophyta</taxon>
        <taxon>Magnoliopsida</taxon>
        <taxon>eudicotyledons</taxon>
        <taxon>Gunneridae</taxon>
        <taxon>Pentapetalae</taxon>
        <taxon>rosids</taxon>
        <taxon>malvids</taxon>
        <taxon>Malvales</taxon>
        <taxon>Malvaceae</taxon>
        <taxon>Grewioideae</taxon>
        <taxon>Apeibeae</taxon>
        <taxon>Corchorus</taxon>
    </lineage>
</organism>
<dbReference type="AlphaFoldDB" id="A0A1R3KET7"/>
<dbReference type="OrthoDB" id="1306310at2759"/>
<reference evidence="5" key="1">
    <citation type="submission" date="2013-09" db="EMBL/GenBank/DDBJ databases">
        <title>Corchorus olitorius genome sequencing.</title>
        <authorList>
            <person name="Alam M."/>
            <person name="Haque M.S."/>
            <person name="Islam M.S."/>
            <person name="Emdad E.M."/>
            <person name="Islam M.M."/>
            <person name="Ahmed B."/>
            <person name="Halim A."/>
            <person name="Hossen Q.M.M."/>
            <person name="Hossain M.Z."/>
            <person name="Ahmed R."/>
            <person name="Khan M.M."/>
            <person name="Islam R."/>
            <person name="Rashid M.M."/>
            <person name="Khan S.A."/>
            <person name="Rahman M.S."/>
            <person name="Alam M."/>
            <person name="Yahiya A.S."/>
            <person name="Khan M.S."/>
            <person name="Azam M.S."/>
            <person name="Haque T."/>
            <person name="Lashkar M.Z.H."/>
            <person name="Akhand A.I."/>
            <person name="Morshed G."/>
            <person name="Roy S."/>
            <person name="Uddin K.S."/>
            <person name="Rabeya T."/>
            <person name="Hossain A.S."/>
            <person name="Chowdhury A."/>
            <person name="Snigdha A.R."/>
            <person name="Mortoza M.S."/>
            <person name="Matin S.A."/>
            <person name="Hoque S.M.E."/>
            <person name="Islam M.K."/>
            <person name="Roy D.K."/>
            <person name="Haider R."/>
            <person name="Moosa M.M."/>
            <person name="Elias S.M."/>
            <person name="Hasan A.M."/>
            <person name="Jahan S."/>
            <person name="Shafiuddin M."/>
            <person name="Mahmood N."/>
            <person name="Shommy N.S."/>
        </authorList>
    </citation>
    <scope>NUCLEOTIDE SEQUENCE [LARGE SCALE GENOMIC DNA]</scope>
    <source>
        <strain evidence="5">cv. O-4</strain>
    </source>
</reference>
<name>A0A1R3KET7_9ROSI</name>
<evidence type="ECO:0000259" key="3">
    <source>
        <dbReference type="Pfam" id="PF00134"/>
    </source>
</evidence>
<evidence type="ECO:0000313" key="4">
    <source>
        <dbReference type="EMBL" id="OMP05596.1"/>
    </source>
</evidence>
<sequence length="117" mass="12954">MSLTAILSARSKAACGLTNKPNDSIEDIDGVDVGNALAVTEYVDDIYNFYKLTERHSLTMNIVDRYLSMKVVPRKEFQLVGISAMLIARYEEIWAPEAAAATILVLQTPNNPCYPLT</sequence>
<dbReference type="InterPro" id="IPR036915">
    <property type="entry name" value="Cyclin-like_sf"/>
</dbReference>
<dbReference type="SUPFAM" id="SSF47954">
    <property type="entry name" value="Cyclin-like"/>
    <property type="match status" value="1"/>
</dbReference>
<keyword evidence="5" id="KW-1185">Reference proteome</keyword>
<gene>
    <name evidence="4" type="ORF">COLO4_08724</name>
</gene>
<dbReference type="InterPro" id="IPR039361">
    <property type="entry name" value="Cyclin"/>
</dbReference>
<dbReference type="GO" id="GO:0051301">
    <property type="term" value="P:cell division"/>
    <property type="evidence" value="ECO:0007669"/>
    <property type="project" value="UniProtKB-KW"/>
</dbReference>
<feature type="domain" description="Cyclin N-terminal" evidence="3">
    <location>
        <begin position="55"/>
        <end position="103"/>
    </location>
</feature>
<evidence type="ECO:0000256" key="1">
    <source>
        <dbReference type="ARBA" id="ARBA00022618"/>
    </source>
</evidence>
<dbReference type="STRING" id="93759.A0A1R3KET7"/>
<comment type="caution">
    <text evidence="4">The sequence shown here is derived from an EMBL/GenBank/DDBJ whole genome shotgun (WGS) entry which is preliminary data.</text>
</comment>